<organism evidence="2 3">
    <name type="scientific">Haematococcus lacustris</name>
    <name type="common">Green alga</name>
    <name type="synonym">Haematococcus pluvialis</name>
    <dbReference type="NCBI Taxonomy" id="44745"/>
    <lineage>
        <taxon>Eukaryota</taxon>
        <taxon>Viridiplantae</taxon>
        <taxon>Chlorophyta</taxon>
        <taxon>core chlorophytes</taxon>
        <taxon>Chlorophyceae</taxon>
        <taxon>CS clade</taxon>
        <taxon>Chlamydomonadales</taxon>
        <taxon>Haematococcaceae</taxon>
        <taxon>Haematococcus</taxon>
    </lineage>
</organism>
<evidence type="ECO:0000313" key="2">
    <source>
        <dbReference type="EMBL" id="GFH16482.1"/>
    </source>
</evidence>
<name>A0A699ZL20_HAELA</name>
<proteinExistence type="predicted"/>
<dbReference type="Proteomes" id="UP000485058">
    <property type="component" value="Unassembled WGS sequence"/>
</dbReference>
<evidence type="ECO:0000256" key="1">
    <source>
        <dbReference type="SAM" id="MobiDB-lite"/>
    </source>
</evidence>
<protein>
    <submittedName>
        <fullName evidence="2">Uncharacterized protein</fullName>
    </submittedName>
</protein>
<sequence length="136" mass="14396">MDVVSKRPGSDTGSDASCTPVGRRGAAPHLNKTLLRDGVQRIYAGDDHIAQLKLILALNLAEDRSIGYAGVPHSMSGTAAGQLDGVRQLVVEAKLPKLRAALEGCNADAVLQTKSMPSRSDFAIILNVSAVKKMCW</sequence>
<dbReference type="EMBL" id="BLLF01001004">
    <property type="protein sequence ID" value="GFH16482.1"/>
    <property type="molecule type" value="Genomic_DNA"/>
</dbReference>
<accession>A0A699ZL20</accession>
<keyword evidence="3" id="KW-1185">Reference proteome</keyword>
<evidence type="ECO:0000313" key="3">
    <source>
        <dbReference type="Proteomes" id="UP000485058"/>
    </source>
</evidence>
<feature type="region of interest" description="Disordered" evidence="1">
    <location>
        <begin position="1"/>
        <end position="24"/>
    </location>
</feature>
<dbReference type="AlphaFoldDB" id="A0A699ZL20"/>
<gene>
    <name evidence="2" type="ORF">HaLaN_12907</name>
</gene>
<reference evidence="2 3" key="1">
    <citation type="submission" date="2020-02" db="EMBL/GenBank/DDBJ databases">
        <title>Draft genome sequence of Haematococcus lacustris strain NIES-144.</title>
        <authorList>
            <person name="Morimoto D."/>
            <person name="Nakagawa S."/>
            <person name="Yoshida T."/>
            <person name="Sawayama S."/>
        </authorList>
    </citation>
    <scope>NUCLEOTIDE SEQUENCE [LARGE SCALE GENOMIC DNA]</scope>
    <source>
        <strain evidence="2 3">NIES-144</strain>
    </source>
</reference>
<comment type="caution">
    <text evidence="2">The sequence shown here is derived from an EMBL/GenBank/DDBJ whole genome shotgun (WGS) entry which is preliminary data.</text>
</comment>